<evidence type="ECO:0008006" key="4">
    <source>
        <dbReference type="Google" id="ProtNLM"/>
    </source>
</evidence>
<accession>A0A368L1X7</accession>
<dbReference type="AlphaFoldDB" id="A0A368L1X7"/>
<protein>
    <recommendedName>
        <fullName evidence="4">Lipoprotein</fullName>
    </recommendedName>
</protein>
<evidence type="ECO:0000313" key="3">
    <source>
        <dbReference type="Proteomes" id="UP000252357"/>
    </source>
</evidence>
<organism evidence="2 3">
    <name type="scientific">Parvibium lacunae</name>
    <dbReference type="NCBI Taxonomy" id="1888893"/>
    <lineage>
        <taxon>Bacteria</taxon>
        <taxon>Pseudomonadati</taxon>
        <taxon>Pseudomonadota</taxon>
        <taxon>Betaproteobacteria</taxon>
        <taxon>Burkholderiales</taxon>
        <taxon>Alcaligenaceae</taxon>
        <taxon>Parvibium</taxon>
    </lineage>
</organism>
<name>A0A368L1X7_9BURK</name>
<proteinExistence type="predicted"/>
<dbReference type="Proteomes" id="UP000252357">
    <property type="component" value="Unassembled WGS sequence"/>
</dbReference>
<dbReference type="RefSeq" id="WP_114402974.1">
    <property type="nucleotide sequence ID" value="NZ_QPGB01000003.1"/>
</dbReference>
<gene>
    <name evidence="2" type="ORF">DU000_08575</name>
</gene>
<feature type="chain" id="PRO_5017033577" description="Lipoprotein" evidence="1">
    <location>
        <begin position="20"/>
        <end position="136"/>
    </location>
</feature>
<evidence type="ECO:0000256" key="1">
    <source>
        <dbReference type="SAM" id="SignalP"/>
    </source>
</evidence>
<sequence length="136" mass="15212">MKKRFFIALITLLPLFAFAGRQELLVDPIQEPIGMLPDASTPSADRIQRSLLAAAARLGWVIQPDGVGGYDASLSLRSHRVIVNITISNNQFIVKYKESTNLNYEVTSTGTQIHPSYQKWVKNLINETRSNLVLTK</sequence>
<feature type="signal peptide" evidence="1">
    <location>
        <begin position="1"/>
        <end position="19"/>
    </location>
</feature>
<keyword evidence="1" id="KW-0732">Signal</keyword>
<evidence type="ECO:0000313" key="2">
    <source>
        <dbReference type="EMBL" id="RCS57493.1"/>
    </source>
</evidence>
<dbReference type="OrthoDB" id="9815328at2"/>
<keyword evidence="3" id="KW-1185">Reference proteome</keyword>
<comment type="caution">
    <text evidence="2">The sequence shown here is derived from an EMBL/GenBank/DDBJ whole genome shotgun (WGS) entry which is preliminary data.</text>
</comment>
<dbReference type="EMBL" id="QPGB01000003">
    <property type="protein sequence ID" value="RCS57493.1"/>
    <property type="molecule type" value="Genomic_DNA"/>
</dbReference>
<reference evidence="2 3" key="1">
    <citation type="journal article" date="2018" name="Int. J. Syst. Evol. Microbiol.">
        <title>Parvibium lacunae gen. nov., sp. nov., a new member of the family Alcaligenaceae isolated from a freshwater pond.</title>
        <authorList>
            <person name="Chen W.M."/>
            <person name="Xie P.B."/>
            <person name="Hsu M.Y."/>
            <person name="Sheu S.Y."/>
        </authorList>
    </citation>
    <scope>NUCLEOTIDE SEQUENCE [LARGE SCALE GENOMIC DNA]</scope>
    <source>
        <strain evidence="2 3">KMB9</strain>
    </source>
</reference>